<evidence type="ECO:0000256" key="2">
    <source>
        <dbReference type="ARBA" id="ARBA00022692"/>
    </source>
</evidence>
<comment type="subcellular location">
    <subcellularLocation>
        <location evidence="1">Membrane</location>
        <topology evidence="1">Multi-pass membrane protein</topology>
    </subcellularLocation>
</comment>
<protein>
    <recommendedName>
        <fullName evidence="8">MARVEL domain-containing protein</fullName>
    </recommendedName>
</protein>
<dbReference type="InterPro" id="IPR008253">
    <property type="entry name" value="Marvel"/>
</dbReference>
<dbReference type="AlphaFoldDB" id="H2ZLL5"/>
<evidence type="ECO:0000313" key="9">
    <source>
        <dbReference type="Ensembl" id="ENSCSAVP00000018481.1"/>
    </source>
</evidence>
<evidence type="ECO:0000313" key="10">
    <source>
        <dbReference type="Proteomes" id="UP000007875"/>
    </source>
</evidence>
<evidence type="ECO:0000256" key="3">
    <source>
        <dbReference type="ARBA" id="ARBA00022989"/>
    </source>
</evidence>
<reference evidence="9" key="2">
    <citation type="submission" date="2025-08" db="UniProtKB">
        <authorList>
            <consortium name="Ensembl"/>
        </authorList>
    </citation>
    <scope>IDENTIFICATION</scope>
</reference>
<organism evidence="9 10">
    <name type="scientific">Ciona savignyi</name>
    <name type="common">Pacific transparent sea squirt</name>
    <dbReference type="NCBI Taxonomy" id="51511"/>
    <lineage>
        <taxon>Eukaryota</taxon>
        <taxon>Metazoa</taxon>
        <taxon>Chordata</taxon>
        <taxon>Tunicata</taxon>
        <taxon>Ascidiacea</taxon>
        <taxon>Phlebobranchia</taxon>
        <taxon>Cionidae</taxon>
        <taxon>Ciona</taxon>
    </lineage>
</organism>
<dbReference type="GO" id="GO:0016020">
    <property type="term" value="C:membrane"/>
    <property type="evidence" value="ECO:0007669"/>
    <property type="project" value="UniProtKB-SubCell"/>
</dbReference>
<dbReference type="Ensembl" id="ENSCSAVT00000018681.1">
    <property type="protein sequence ID" value="ENSCSAVP00000018481.1"/>
    <property type="gene ID" value="ENSCSAVG00000010850.1"/>
</dbReference>
<feature type="transmembrane region" description="Helical" evidence="7">
    <location>
        <begin position="75"/>
        <end position="95"/>
    </location>
</feature>
<evidence type="ECO:0000256" key="1">
    <source>
        <dbReference type="ARBA" id="ARBA00004141"/>
    </source>
</evidence>
<evidence type="ECO:0000256" key="5">
    <source>
        <dbReference type="PROSITE-ProRule" id="PRU00581"/>
    </source>
</evidence>
<feature type="domain" description="MARVEL" evidence="8">
    <location>
        <begin position="34"/>
        <end position="231"/>
    </location>
</feature>
<name>H2ZLL5_CIOSA</name>
<feature type="compositionally biased region" description="Polar residues" evidence="6">
    <location>
        <begin position="1"/>
        <end position="10"/>
    </location>
</feature>
<dbReference type="Proteomes" id="UP000007875">
    <property type="component" value="Unassembled WGS sequence"/>
</dbReference>
<feature type="transmembrane region" description="Helical" evidence="7">
    <location>
        <begin position="44"/>
        <end position="63"/>
    </location>
</feature>
<keyword evidence="3 7" id="KW-1133">Transmembrane helix</keyword>
<dbReference type="InterPro" id="IPR027469">
    <property type="entry name" value="Cation_efflux_TMD_sf"/>
</dbReference>
<keyword evidence="2 5" id="KW-0812">Transmembrane</keyword>
<evidence type="ECO:0000256" key="6">
    <source>
        <dbReference type="SAM" id="MobiDB-lite"/>
    </source>
</evidence>
<dbReference type="InterPro" id="IPR050578">
    <property type="entry name" value="MARVEL-CKLF_proteins"/>
</dbReference>
<proteinExistence type="predicted"/>
<reference evidence="9" key="3">
    <citation type="submission" date="2025-09" db="UniProtKB">
        <authorList>
            <consortium name="Ensembl"/>
        </authorList>
    </citation>
    <scope>IDENTIFICATION</scope>
</reference>
<dbReference type="eggNOG" id="ENOG502S9JK">
    <property type="taxonomic scope" value="Eukaryota"/>
</dbReference>
<dbReference type="PROSITE" id="PS51225">
    <property type="entry name" value="MARVEL"/>
    <property type="match status" value="1"/>
</dbReference>
<sequence>MSKPTVNYPRNGSYPDQRRRRKQNDVCCDFNSSYAKSLQGICKAISMIVGLLVIIIIGVSPYFRTIFVIGGVTWPFHIVMLFTVCVWLATMFVYFFFLSGQHLQYPHVPWPKWEFIFNVVMSGAVLFAAILEAANVWRWDMSMGMQFNPGSSGSPYNQQLSGLGYQQGMTMTQSINFNSYCTRYPKDCTDYFGLLTGHNSYLGNHIFATVLLFLLLICYLVSTYFSFRTWRVFVRDMVREGEHPKPTSWDRFKFRISEIK</sequence>
<evidence type="ECO:0000256" key="4">
    <source>
        <dbReference type="ARBA" id="ARBA00023136"/>
    </source>
</evidence>
<dbReference type="PANTHER" id="PTHR22776:SF97">
    <property type="entry name" value="RE01453P"/>
    <property type="match status" value="1"/>
</dbReference>
<keyword evidence="4 5" id="KW-0472">Membrane</keyword>
<feature type="transmembrane region" description="Helical" evidence="7">
    <location>
        <begin position="206"/>
        <end position="227"/>
    </location>
</feature>
<evidence type="ECO:0000259" key="8">
    <source>
        <dbReference type="PROSITE" id="PS51225"/>
    </source>
</evidence>
<feature type="transmembrane region" description="Helical" evidence="7">
    <location>
        <begin position="115"/>
        <end position="137"/>
    </location>
</feature>
<accession>H2ZLL5</accession>
<feature type="region of interest" description="Disordered" evidence="6">
    <location>
        <begin position="1"/>
        <end position="20"/>
    </location>
</feature>
<dbReference type="InParanoid" id="H2ZLL5"/>
<dbReference type="HOGENOM" id="CLU_1071706_0_0_1"/>
<evidence type="ECO:0000256" key="7">
    <source>
        <dbReference type="SAM" id="Phobius"/>
    </source>
</evidence>
<reference evidence="10" key="1">
    <citation type="submission" date="2003-08" db="EMBL/GenBank/DDBJ databases">
        <authorList>
            <person name="Birren B."/>
            <person name="Nusbaum C."/>
            <person name="Abebe A."/>
            <person name="Abouelleil A."/>
            <person name="Adekoya E."/>
            <person name="Ait-zahra M."/>
            <person name="Allen N."/>
            <person name="Allen T."/>
            <person name="An P."/>
            <person name="Anderson M."/>
            <person name="Anderson S."/>
            <person name="Arachchi H."/>
            <person name="Armbruster J."/>
            <person name="Bachantsang P."/>
            <person name="Baldwin J."/>
            <person name="Barry A."/>
            <person name="Bayul T."/>
            <person name="Blitshsteyn B."/>
            <person name="Bloom T."/>
            <person name="Blye J."/>
            <person name="Boguslavskiy L."/>
            <person name="Borowsky M."/>
            <person name="Boukhgalter B."/>
            <person name="Brunache A."/>
            <person name="Butler J."/>
            <person name="Calixte N."/>
            <person name="Calvo S."/>
            <person name="Camarata J."/>
            <person name="Campo K."/>
            <person name="Chang J."/>
            <person name="Cheshatsang Y."/>
            <person name="Citroen M."/>
            <person name="Collymore A."/>
            <person name="Considine T."/>
            <person name="Cook A."/>
            <person name="Cooke P."/>
            <person name="Corum B."/>
            <person name="Cuomo C."/>
            <person name="David R."/>
            <person name="Dawoe T."/>
            <person name="Degray S."/>
            <person name="Dodge S."/>
            <person name="Dooley K."/>
            <person name="Dorje P."/>
            <person name="Dorjee K."/>
            <person name="Dorris L."/>
            <person name="Duffey N."/>
            <person name="Dupes A."/>
            <person name="Elkins T."/>
            <person name="Engels R."/>
            <person name="Erickson J."/>
            <person name="Farina A."/>
            <person name="Faro S."/>
            <person name="Ferreira P."/>
            <person name="Fischer H."/>
            <person name="Fitzgerald M."/>
            <person name="Foley K."/>
            <person name="Gage D."/>
            <person name="Galagan J."/>
            <person name="Gearin G."/>
            <person name="Gnerre S."/>
            <person name="Gnirke A."/>
            <person name="Goyette A."/>
            <person name="Graham J."/>
            <person name="Grandbois E."/>
            <person name="Gyaltsen K."/>
            <person name="Hafez N."/>
            <person name="Hagopian D."/>
            <person name="Hagos B."/>
            <person name="Hall J."/>
            <person name="Hatcher B."/>
            <person name="Heller A."/>
            <person name="Higgins H."/>
            <person name="Honan T."/>
            <person name="Horn A."/>
            <person name="Houde N."/>
            <person name="Hughes L."/>
            <person name="Hulme W."/>
            <person name="Husby E."/>
            <person name="Iliev I."/>
            <person name="Jaffe D."/>
            <person name="Jones C."/>
            <person name="Kamal M."/>
            <person name="Kamat A."/>
            <person name="Kamvysselis M."/>
            <person name="Karlsson E."/>
            <person name="Kells C."/>
            <person name="Kieu A."/>
            <person name="Kisner P."/>
            <person name="Kodira C."/>
            <person name="Kulbokas E."/>
            <person name="Labutti K."/>
            <person name="Lama D."/>
            <person name="Landers T."/>
            <person name="Leger J."/>
            <person name="Levine S."/>
            <person name="Lewis D."/>
            <person name="Lewis T."/>
            <person name="Lindblad-toh K."/>
            <person name="Liu X."/>
            <person name="Lokyitsang T."/>
            <person name="Lokyitsang Y."/>
            <person name="Lucien O."/>
            <person name="Lui A."/>
            <person name="Ma L.J."/>
            <person name="Mabbitt R."/>
            <person name="Macdonald J."/>
            <person name="Maclean C."/>
            <person name="Major J."/>
            <person name="Manning J."/>
            <person name="Marabella R."/>
            <person name="Maru K."/>
            <person name="Matthews C."/>
            <person name="Mauceli E."/>
            <person name="Mccarthy M."/>
            <person name="Mcdonough S."/>
            <person name="Mcghee T."/>
            <person name="Meldrim J."/>
            <person name="Meneus L."/>
            <person name="Mesirov J."/>
            <person name="Mihalev A."/>
            <person name="Mihova T."/>
            <person name="Mikkelsen T."/>
            <person name="Mlenga V."/>
            <person name="Moru K."/>
            <person name="Mozes J."/>
            <person name="Mulrain L."/>
            <person name="Munson G."/>
            <person name="Naylor J."/>
            <person name="Newes C."/>
            <person name="Nguyen C."/>
            <person name="Nguyen N."/>
            <person name="Nguyen T."/>
            <person name="Nicol R."/>
            <person name="Nielsen C."/>
            <person name="Nizzari M."/>
            <person name="Norbu C."/>
            <person name="Norbu N."/>
            <person name="O'donnell P."/>
            <person name="Okoawo O."/>
            <person name="O'leary S."/>
            <person name="Omotosho B."/>
            <person name="O'neill K."/>
            <person name="Osman S."/>
            <person name="Parker S."/>
            <person name="Perrin D."/>
            <person name="Phunkhang P."/>
            <person name="Piqani B."/>
            <person name="Purcell S."/>
            <person name="Rachupka T."/>
            <person name="Ramasamy U."/>
            <person name="Rameau R."/>
            <person name="Ray V."/>
            <person name="Raymond C."/>
            <person name="Retta R."/>
            <person name="Richardson S."/>
            <person name="Rise C."/>
            <person name="Rodriguez J."/>
            <person name="Rogers J."/>
            <person name="Rogov P."/>
            <person name="Rutman M."/>
            <person name="Schupbach R."/>
            <person name="Seaman C."/>
            <person name="Settipalli S."/>
            <person name="Sharpe T."/>
            <person name="Sheridan J."/>
            <person name="Sherpa N."/>
            <person name="Shi J."/>
            <person name="Smirnov S."/>
            <person name="Smith C."/>
            <person name="Sougnez C."/>
            <person name="Spencer B."/>
            <person name="Stalker J."/>
            <person name="Stange-thomann N."/>
            <person name="Stavropoulos S."/>
            <person name="Stetson K."/>
            <person name="Stone C."/>
            <person name="Stone S."/>
            <person name="Stubbs M."/>
            <person name="Talamas J."/>
            <person name="Tchuinga P."/>
            <person name="Tenzing P."/>
            <person name="Tesfaye S."/>
            <person name="Theodore J."/>
            <person name="Thoulutsang Y."/>
            <person name="Topham K."/>
            <person name="Towey S."/>
            <person name="Tsamla T."/>
            <person name="Tsomo N."/>
            <person name="Vallee D."/>
            <person name="Vassiliev H."/>
            <person name="Venkataraman V."/>
            <person name="Vinson J."/>
            <person name="Vo A."/>
            <person name="Wade C."/>
            <person name="Wang S."/>
            <person name="Wangchuk T."/>
            <person name="Wangdi T."/>
            <person name="Whittaker C."/>
            <person name="Wilkinson J."/>
            <person name="Wu Y."/>
            <person name="Wyman D."/>
            <person name="Yadav S."/>
            <person name="Yang S."/>
            <person name="Yang X."/>
            <person name="Yeager S."/>
            <person name="Yee E."/>
            <person name="Young G."/>
            <person name="Zainoun J."/>
            <person name="Zembeck L."/>
            <person name="Zimmer A."/>
            <person name="Zody M."/>
            <person name="Lander E."/>
        </authorList>
    </citation>
    <scope>NUCLEOTIDE SEQUENCE [LARGE SCALE GENOMIC DNA]</scope>
</reference>
<keyword evidence="10" id="KW-1185">Reference proteome</keyword>
<dbReference type="PANTHER" id="PTHR22776">
    <property type="entry name" value="MARVEL-CONTAINING POTENTIAL LIPID RAFT-ASSOCIATED PROTEIN"/>
    <property type="match status" value="1"/>
</dbReference>
<dbReference type="SUPFAM" id="SSF161111">
    <property type="entry name" value="Cation efflux protein transmembrane domain-like"/>
    <property type="match status" value="1"/>
</dbReference>